<dbReference type="Gene3D" id="1.10.10.410">
    <property type="match status" value="1"/>
</dbReference>
<gene>
    <name evidence="6 8" type="primary">gatE</name>
    <name evidence="8" type="ORF">ENT52_02430</name>
</gene>
<dbReference type="InterPro" id="IPR029351">
    <property type="entry name" value="GAD_dom"/>
</dbReference>
<dbReference type="SUPFAM" id="SSF55931">
    <property type="entry name" value="Glutamine synthetase/guanido kinase"/>
    <property type="match status" value="1"/>
</dbReference>
<keyword evidence="3 6" id="KW-0067">ATP-binding</keyword>
<dbReference type="GO" id="GO:0016740">
    <property type="term" value="F:transferase activity"/>
    <property type="evidence" value="ECO:0007669"/>
    <property type="project" value="UniProtKB-KW"/>
</dbReference>
<dbReference type="InterPro" id="IPR004115">
    <property type="entry name" value="GAD-like_sf"/>
</dbReference>
<keyword evidence="1 6" id="KW-0436">Ligase</keyword>
<evidence type="ECO:0000256" key="2">
    <source>
        <dbReference type="ARBA" id="ARBA00022741"/>
    </source>
</evidence>
<dbReference type="EC" id="6.3.5.-" evidence="6"/>
<comment type="function">
    <text evidence="6">Allows the formation of correctly charged Gln-tRNA(Gln) through the transamidation of misacylated Glu-tRNA(Gln) in organisms which lack glutaminyl-tRNA synthetase. The reaction takes place in the presence of glutamine and ATP through an activated gamma-phospho-Glu-tRNA(Gln). The GatDE system is specific for glutamate and does not act on aspartate.</text>
</comment>
<dbReference type="InterPro" id="IPR023168">
    <property type="entry name" value="GatB_Yqey_C_2"/>
</dbReference>
<evidence type="ECO:0000256" key="3">
    <source>
        <dbReference type="ARBA" id="ARBA00022840"/>
    </source>
</evidence>
<dbReference type="InterPro" id="IPR017959">
    <property type="entry name" value="Asn/Gln-tRNA_amidoTrfase_suB/E"/>
</dbReference>
<evidence type="ECO:0000256" key="5">
    <source>
        <dbReference type="ARBA" id="ARBA00047913"/>
    </source>
</evidence>
<dbReference type="EMBL" id="DSYZ01000056">
    <property type="protein sequence ID" value="HGT82567.1"/>
    <property type="molecule type" value="Genomic_DNA"/>
</dbReference>
<keyword evidence="4 6" id="KW-0648">Protein biosynthesis</keyword>
<dbReference type="PROSITE" id="PS01234">
    <property type="entry name" value="GATB"/>
    <property type="match status" value="1"/>
</dbReference>
<dbReference type="GO" id="GO:0070681">
    <property type="term" value="P:glutaminyl-tRNAGln biosynthesis via transamidation"/>
    <property type="evidence" value="ECO:0007669"/>
    <property type="project" value="TreeGrafter"/>
</dbReference>
<dbReference type="InterPro" id="IPR006075">
    <property type="entry name" value="Asn/Gln-tRNA_Trfase_suB/E_cat"/>
</dbReference>
<name>A0A7J3M0R5_ARCFL</name>
<dbReference type="InterPro" id="IPR018027">
    <property type="entry name" value="Asn/Gln_amidotransferase"/>
</dbReference>
<accession>A0A7J3M0R5</accession>
<dbReference type="PANTHER" id="PTHR11659">
    <property type="entry name" value="GLUTAMYL-TRNA GLN AMIDOTRANSFERASE SUBUNIT B MITOCHONDRIAL AND PROKARYOTIC PET112-RELATED"/>
    <property type="match status" value="1"/>
</dbReference>
<dbReference type="InterPro" id="IPR014746">
    <property type="entry name" value="Gln_synth/guanido_kin_cat_dom"/>
</dbReference>
<evidence type="ECO:0000259" key="7">
    <source>
        <dbReference type="SMART" id="SM00845"/>
    </source>
</evidence>
<dbReference type="SUPFAM" id="SSF55261">
    <property type="entry name" value="GAD domain-like"/>
    <property type="match status" value="1"/>
</dbReference>
<protein>
    <recommendedName>
        <fullName evidence="6">Glutamyl-tRNA(Gln) amidotransferase subunit E</fullName>
        <shortName evidence="6">Glu-ADT subunit E</shortName>
        <ecNumber evidence="6">6.3.5.-</ecNumber>
    </recommendedName>
</protein>
<proteinExistence type="inferred from homology"/>
<evidence type="ECO:0000256" key="1">
    <source>
        <dbReference type="ARBA" id="ARBA00022598"/>
    </source>
</evidence>
<dbReference type="InterPro" id="IPR003789">
    <property type="entry name" value="Asn/Gln_tRNA_amidoTrase-B-like"/>
</dbReference>
<dbReference type="InterPro" id="IPR042114">
    <property type="entry name" value="GatB_C_1"/>
</dbReference>
<dbReference type="GO" id="GO:0005524">
    <property type="term" value="F:ATP binding"/>
    <property type="evidence" value="ECO:0007669"/>
    <property type="project" value="UniProtKB-KW"/>
</dbReference>
<dbReference type="Gene3D" id="1.10.150.380">
    <property type="entry name" value="GatB domain, N-terminal subdomain"/>
    <property type="match status" value="1"/>
</dbReference>
<dbReference type="SMART" id="SM00845">
    <property type="entry name" value="GatB_Yqey"/>
    <property type="match status" value="1"/>
</dbReference>
<dbReference type="PANTHER" id="PTHR11659:SF2">
    <property type="entry name" value="GLUTAMYL-TRNA(GLN) AMIDOTRANSFERASE SUBUNIT E"/>
    <property type="match status" value="1"/>
</dbReference>
<dbReference type="GO" id="GO:0050567">
    <property type="term" value="F:glutaminyl-tRNA synthase (glutamine-hydrolyzing) activity"/>
    <property type="evidence" value="ECO:0007669"/>
    <property type="project" value="UniProtKB-UniRule"/>
</dbReference>
<sequence length="609" mass="68564">MFEDVGLKVGIEIHQQLDTREKLFCRCPTEQGKEVLEIRRYLRLKRSEIGEEDRAAREEVERERSFVYKFHDTTCLVEADEEPPREMNKEALRIAIQVAKMLNMTILDEVHVMRKIVIDGSNTTGFQRTALVAVDGELEVNGEKIGIATLCLEEEACRKIEEGEGYVVYSLDRLGIPLIEIGTRAEIKSPNMAKEVARKLGMILRSTGKVKRGIGTIRQDVNISIRGGARVEIKGVQELDLIEKVVEYEILRQKNLLKIRNELISRDAKVIDEIFDVSKLFESTNCKILRGKKVKAILLCGFAGLVGKEIQPGRRLGSEFADIARNFGLGGVFHTDELPAYGITAEEVKRLRETLGAKESDAIVLVAGKEERVEKALSRIIQRAKQCLVGVPEETRKANEDGTTSYLRPLPGAARMYPETDIPPVLTADYVSVEIPELIEERAKRYAKLLPFDLAYEIADSKLYRLFEEFSASIPATVVARVLHVIPTELRRQKFNVDVLDEKHFRIVLELIRSGKIAKEGAENAIKLLIENPDAEDNEIVARLGSKQDLDSFIEKLVESKKDLVFEKGENAFRPLMGLAMAEFRGKVDGKIVAEKLREAIKKVLAQGD</sequence>
<evidence type="ECO:0000256" key="6">
    <source>
        <dbReference type="HAMAP-Rule" id="MF_00588"/>
    </source>
</evidence>
<dbReference type="NCBIfam" id="TIGR00134">
    <property type="entry name" value="gatE_arch"/>
    <property type="match status" value="1"/>
</dbReference>
<dbReference type="HAMAP" id="MF_00588">
    <property type="entry name" value="GatE"/>
    <property type="match status" value="1"/>
</dbReference>
<comment type="catalytic activity">
    <reaction evidence="5 6">
        <text>L-glutamyl-tRNA(Gln) + L-glutamine + ATP + H2O = L-glutaminyl-tRNA(Gln) + L-glutamate + ADP + phosphate + H(+)</text>
        <dbReference type="Rhea" id="RHEA:17521"/>
        <dbReference type="Rhea" id="RHEA-COMP:9681"/>
        <dbReference type="Rhea" id="RHEA-COMP:9684"/>
        <dbReference type="ChEBI" id="CHEBI:15377"/>
        <dbReference type="ChEBI" id="CHEBI:15378"/>
        <dbReference type="ChEBI" id="CHEBI:29985"/>
        <dbReference type="ChEBI" id="CHEBI:30616"/>
        <dbReference type="ChEBI" id="CHEBI:43474"/>
        <dbReference type="ChEBI" id="CHEBI:58359"/>
        <dbReference type="ChEBI" id="CHEBI:78520"/>
        <dbReference type="ChEBI" id="CHEBI:78521"/>
        <dbReference type="ChEBI" id="CHEBI:456216"/>
    </reaction>
</comment>
<evidence type="ECO:0000313" key="8">
    <source>
        <dbReference type="EMBL" id="HGT82567.1"/>
    </source>
</evidence>
<keyword evidence="2 6" id="KW-0547">Nucleotide-binding</keyword>
<reference evidence="8" key="1">
    <citation type="journal article" date="2020" name="mSystems">
        <title>Genome- and Community-Level Interaction Insights into Carbon Utilization and Element Cycling Functions of Hydrothermarchaeota in Hydrothermal Sediment.</title>
        <authorList>
            <person name="Zhou Z."/>
            <person name="Liu Y."/>
            <person name="Xu W."/>
            <person name="Pan J."/>
            <person name="Luo Z.H."/>
            <person name="Li M."/>
        </authorList>
    </citation>
    <scope>NUCLEOTIDE SEQUENCE [LARGE SCALE GENOMIC DNA]</scope>
    <source>
        <strain evidence="8">SpSt-587</strain>
    </source>
</reference>
<dbReference type="NCBIfam" id="NF003107">
    <property type="entry name" value="PRK04028.1"/>
    <property type="match status" value="1"/>
</dbReference>
<dbReference type="Pfam" id="PF02938">
    <property type="entry name" value="GAD"/>
    <property type="match status" value="1"/>
</dbReference>
<dbReference type="Pfam" id="PF02637">
    <property type="entry name" value="GatB_Yqey"/>
    <property type="match status" value="1"/>
</dbReference>
<dbReference type="InterPro" id="IPR017958">
    <property type="entry name" value="Gln-tRNA_amidoTrfase_suB_CS"/>
</dbReference>
<comment type="caution">
    <text evidence="8">The sequence shown here is derived from an EMBL/GenBank/DDBJ whole genome shotgun (WGS) entry which is preliminary data.</text>
</comment>
<keyword evidence="8" id="KW-0808">Transferase</keyword>
<dbReference type="GO" id="GO:0005737">
    <property type="term" value="C:cytoplasm"/>
    <property type="evidence" value="ECO:0007669"/>
    <property type="project" value="InterPro"/>
</dbReference>
<evidence type="ECO:0000256" key="4">
    <source>
        <dbReference type="ARBA" id="ARBA00022917"/>
    </source>
</evidence>
<comment type="subunit">
    <text evidence="6">Heterodimer of GatD and GatE.</text>
</comment>
<dbReference type="AlphaFoldDB" id="A0A7J3M0R5"/>
<dbReference type="InterPro" id="IPR004414">
    <property type="entry name" value="GatE"/>
</dbReference>
<dbReference type="Gene3D" id="3.30.1360.30">
    <property type="entry name" value="GAD-like domain"/>
    <property type="match status" value="1"/>
</dbReference>
<dbReference type="Pfam" id="PF02934">
    <property type="entry name" value="GatB_N"/>
    <property type="match status" value="1"/>
</dbReference>
<dbReference type="GO" id="GO:0004812">
    <property type="term" value="F:aminoacyl-tRNA ligase activity"/>
    <property type="evidence" value="ECO:0007669"/>
    <property type="project" value="InterPro"/>
</dbReference>
<feature type="domain" description="Asn/Gln amidotransferase" evidence="7">
    <location>
        <begin position="465"/>
        <end position="601"/>
    </location>
</feature>
<comment type="similarity">
    <text evidence="6">Belongs to the GatB/GatE family. GatE subfamily.</text>
</comment>
<dbReference type="GO" id="GO:0006412">
    <property type="term" value="P:translation"/>
    <property type="evidence" value="ECO:0007669"/>
    <property type="project" value="UniProtKB-UniRule"/>
</dbReference>
<dbReference type="SUPFAM" id="SSF89095">
    <property type="entry name" value="GatB/YqeY motif"/>
    <property type="match status" value="1"/>
</dbReference>
<organism evidence="8">
    <name type="scientific">Archaeoglobus fulgidus</name>
    <dbReference type="NCBI Taxonomy" id="2234"/>
    <lineage>
        <taxon>Archaea</taxon>
        <taxon>Methanobacteriati</taxon>
        <taxon>Methanobacteriota</taxon>
        <taxon>Archaeoglobi</taxon>
        <taxon>Archaeoglobales</taxon>
        <taxon>Archaeoglobaceae</taxon>
        <taxon>Archaeoglobus</taxon>
    </lineage>
</organism>